<feature type="region of interest" description="Disordered" evidence="1">
    <location>
        <begin position="48"/>
        <end position="78"/>
    </location>
</feature>
<evidence type="ECO:0000313" key="3">
    <source>
        <dbReference type="Proteomes" id="UP000312032"/>
    </source>
</evidence>
<protein>
    <submittedName>
        <fullName evidence="2">Uncharacterized protein</fullName>
    </submittedName>
</protein>
<sequence length="96" mass="10221">MPVKFSIGLNDATFSDLITLVDAARNAQVDPATEVVIEGDELAVVTEDTTQTADVREPRHASAESPLPPRPAPGAGAETALKFIAELLNSDQRHSR</sequence>
<dbReference type="AlphaFoldDB" id="A0A5C4U6M3"/>
<accession>A0A5C4U6M3</accession>
<keyword evidence="3" id="KW-1185">Reference proteome</keyword>
<evidence type="ECO:0000256" key="1">
    <source>
        <dbReference type="SAM" id="MobiDB-lite"/>
    </source>
</evidence>
<gene>
    <name evidence="2" type="ORF">FHE74_03660</name>
</gene>
<dbReference type="EMBL" id="VDHJ01000004">
    <property type="protein sequence ID" value="TNL98730.1"/>
    <property type="molecule type" value="Genomic_DNA"/>
</dbReference>
<dbReference type="Proteomes" id="UP000312032">
    <property type="component" value="Unassembled WGS sequence"/>
</dbReference>
<name>A0A5C4U6M3_9CORY</name>
<organism evidence="2 3">
    <name type="scientific">Corynebacterium tapiri</name>
    <dbReference type="NCBI Taxonomy" id="1448266"/>
    <lineage>
        <taxon>Bacteria</taxon>
        <taxon>Bacillati</taxon>
        <taxon>Actinomycetota</taxon>
        <taxon>Actinomycetes</taxon>
        <taxon>Mycobacteriales</taxon>
        <taxon>Corynebacteriaceae</taxon>
        <taxon>Corynebacterium</taxon>
    </lineage>
</organism>
<dbReference type="OrthoDB" id="4412344at2"/>
<reference evidence="2 3" key="1">
    <citation type="submission" date="2019-06" db="EMBL/GenBank/DDBJ databases">
        <authorList>
            <person name="Li J."/>
        </authorList>
    </citation>
    <scope>NUCLEOTIDE SEQUENCE [LARGE SCALE GENOMIC DNA]</scope>
    <source>
        <strain evidence="2 3">LMG 28165</strain>
    </source>
</reference>
<evidence type="ECO:0000313" key="2">
    <source>
        <dbReference type="EMBL" id="TNL98730.1"/>
    </source>
</evidence>
<dbReference type="RefSeq" id="WP_139465158.1">
    <property type="nucleotide sequence ID" value="NZ_VDHJ01000004.1"/>
</dbReference>
<proteinExistence type="predicted"/>
<comment type="caution">
    <text evidence="2">The sequence shown here is derived from an EMBL/GenBank/DDBJ whole genome shotgun (WGS) entry which is preliminary data.</text>
</comment>